<evidence type="ECO:0000313" key="15">
    <source>
        <dbReference type="Proteomes" id="UP001186944"/>
    </source>
</evidence>
<dbReference type="Pfam" id="PF00001">
    <property type="entry name" value="7tm_1"/>
    <property type="match status" value="1"/>
</dbReference>
<evidence type="ECO:0000256" key="12">
    <source>
        <dbReference type="SAM" id="Phobius"/>
    </source>
</evidence>
<gene>
    <name evidence="14" type="ORF">FSP39_018442</name>
</gene>
<organism evidence="14 15">
    <name type="scientific">Pinctada imbricata</name>
    <name type="common">Atlantic pearl-oyster</name>
    <name type="synonym">Pinctada martensii</name>
    <dbReference type="NCBI Taxonomy" id="66713"/>
    <lineage>
        <taxon>Eukaryota</taxon>
        <taxon>Metazoa</taxon>
        <taxon>Spiralia</taxon>
        <taxon>Lophotrochozoa</taxon>
        <taxon>Mollusca</taxon>
        <taxon>Bivalvia</taxon>
        <taxon>Autobranchia</taxon>
        <taxon>Pteriomorphia</taxon>
        <taxon>Pterioida</taxon>
        <taxon>Pterioidea</taxon>
        <taxon>Pteriidae</taxon>
        <taxon>Pinctada</taxon>
    </lineage>
</organism>
<evidence type="ECO:0000256" key="3">
    <source>
        <dbReference type="ARBA" id="ARBA00022692"/>
    </source>
</evidence>
<dbReference type="EMBL" id="VSWD01000011">
    <property type="protein sequence ID" value="KAK3088378.1"/>
    <property type="molecule type" value="Genomic_DNA"/>
</dbReference>
<evidence type="ECO:0000256" key="5">
    <source>
        <dbReference type="ARBA" id="ARBA00023040"/>
    </source>
</evidence>
<evidence type="ECO:0000256" key="6">
    <source>
        <dbReference type="ARBA" id="ARBA00023136"/>
    </source>
</evidence>
<dbReference type="CDD" id="cd14981">
    <property type="entry name" value="7tmA_Prostanoid_R"/>
    <property type="match status" value="1"/>
</dbReference>
<feature type="compositionally biased region" description="Low complexity" evidence="11">
    <location>
        <begin position="317"/>
        <end position="327"/>
    </location>
</feature>
<keyword evidence="4 12" id="KW-1133">Transmembrane helix</keyword>
<evidence type="ECO:0000256" key="11">
    <source>
        <dbReference type="SAM" id="MobiDB-lite"/>
    </source>
</evidence>
<feature type="transmembrane region" description="Helical" evidence="12">
    <location>
        <begin position="98"/>
        <end position="118"/>
    </location>
</feature>
<dbReference type="SUPFAM" id="SSF81321">
    <property type="entry name" value="Family A G protein-coupled receptor-like"/>
    <property type="match status" value="1"/>
</dbReference>
<keyword evidence="3 10" id="KW-0812">Transmembrane</keyword>
<dbReference type="GO" id="GO:0007204">
    <property type="term" value="P:positive regulation of cytosolic calcium ion concentration"/>
    <property type="evidence" value="ECO:0007669"/>
    <property type="project" value="TreeGrafter"/>
</dbReference>
<dbReference type="PRINTS" id="PR01788">
    <property type="entry name" value="PROSTANOIDR"/>
</dbReference>
<evidence type="ECO:0000256" key="7">
    <source>
        <dbReference type="ARBA" id="ARBA00023170"/>
    </source>
</evidence>
<keyword evidence="2" id="KW-1003">Cell membrane</keyword>
<keyword evidence="7 10" id="KW-0675">Receptor</keyword>
<dbReference type="InterPro" id="IPR017452">
    <property type="entry name" value="GPCR_Rhodpsn_7TM"/>
</dbReference>
<evidence type="ECO:0000256" key="8">
    <source>
        <dbReference type="ARBA" id="ARBA00023180"/>
    </source>
</evidence>
<protein>
    <recommendedName>
        <fullName evidence="13">G-protein coupled receptors family 1 profile domain-containing protein</fullName>
    </recommendedName>
</protein>
<dbReference type="InterPro" id="IPR000276">
    <property type="entry name" value="GPCR_Rhodpsn"/>
</dbReference>
<dbReference type="PANTHER" id="PTHR11866">
    <property type="entry name" value="G-PROTEIN COUPLED RECEPTOR FAMILY 1 MEMBER"/>
    <property type="match status" value="1"/>
</dbReference>
<dbReference type="GO" id="GO:0005886">
    <property type="term" value="C:plasma membrane"/>
    <property type="evidence" value="ECO:0007669"/>
    <property type="project" value="UniProtKB-SubCell"/>
</dbReference>
<feature type="compositionally biased region" description="Polar residues" evidence="11">
    <location>
        <begin position="328"/>
        <end position="338"/>
    </location>
</feature>
<dbReference type="GO" id="GO:0007189">
    <property type="term" value="P:adenylate cyclase-activating G protein-coupled receptor signaling pathway"/>
    <property type="evidence" value="ECO:0007669"/>
    <property type="project" value="TreeGrafter"/>
</dbReference>
<dbReference type="AlphaFoldDB" id="A0AA89BNU9"/>
<dbReference type="PROSITE" id="PS00237">
    <property type="entry name" value="G_PROTEIN_RECEP_F1_1"/>
    <property type="match status" value="1"/>
</dbReference>
<name>A0AA89BNU9_PINIB</name>
<keyword evidence="5 10" id="KW-0297">G-protein coupled receptor</keyword>
<evidence type="ECO:0000259" key="13">
    <source>
        <dbReference type="PROSITE" id="PS50262"/>
    </source>
</evidence>
<feature type="transmembrane region" description="Helical" evidence="12">
    <location>
        <begin position="59"/>
        <end position="78"/>
    </location>
</feature>
<evidence type="ECO:0000313" key="14">
    <source>
        <dbReference type="EMBL" id="KAK3088378.1"/>
    </source>
</evidence>
<feature type="transmembrane region" description="Helical" evidence="12">
    <location>
        <begin position="28"/>
        <end position="47"/>
    </location>
</feature>
<keyword evidence="15" id="KW-1185">Reference proteome</keyword>
<reference evidence="14" key="1">
    <citation type="submission" date="2019-08" db="EMBL/GenBank/DDBJ databases">
        <title>The improved chromosome-level genome for the pearl oyster Pinctada fucata martensii using PacBio sequencing and Hi-C.</title>
        <authorList>
            <person name="Zheng Z."/>
        </authorList>
    </citation>
    <scope>NUCLEOTIDE SEQUENCE</scope>
    <source>
        <strain evidence="14">ZZ-2019</strain>
        <tissue evidence="14">Adductor muscle</tissue>
    </source>
</reference>
<feature type="transmembrane region" description="Helical" evidence="12">
    <location>
        <begin position="189"/>
        <end position="213"/>
    </location>
</feature>
<feature type="region of interest" description="Disordered" evidence="11">
    <location>
        <begin position="317"/>
        <end position="338"/>
    </location>
</feature>
<evidence type="ECO:0000256" key="9">
    <source>
        <dbReference type="ARBA" id="ARBA00023224"/>
    </source>
</evidence>
<dbReference type="Gene3D" id="1.20.1070.10">
    <property type="entry name" value="Rhodopsin 7-helix transmembrane proteins"/>
    <property type="match status" value="1"/>
</dbReference>
<comment type="subcellular location">
    <subcellularLocation>
        <location evidence="1">Cell membrane</location>
        <topology evidence="1">Multi-pass membrane protein</topology>
    </subcellularLocation>
</comment>
<dbReference type="InterPro" id="IPR008365">
    <property type="entry name" value="Prostanoid_rcpt"/>
</dbReference>
<feature type="domain" description="G-protein coupled receptors family 1 profile" evidence="13">
    <location>
        <begin position="36"/>
        <end position="291"/>
    </location>
</feature>
<dbReference type="SMART" id="SM01381">
    <property type="entry name" value="7TM_GPCR_Srsx"/>
    <property type="match status" value="1"/>
</dbReference>
<comment type="caution">
    <text evidence="14">The sequence shown here is derived from an EMBL/GenBank/DDBJ whole genome shotgun (WGS) entry which is preliminary data.</text>
</comment>
<evidence type="ECO:0000256" key="10">
    <source>
        <dbReference type="RuleBase" id="RU000688"/>
    </source>
</evidence>
<comment type="similarity">
    <text evidence="10">Belongs to the G-protein coupled receptor 1 family.</text>
</comment>
<evidence type="ECO:0000256" key="4">
    <source>
        <dbReference type="ARBA" id="ARBA00022989"/>
    </source>
</evidence>
<evidence type="ECO:0000256" key="1">
    <source>
        <dbReference type="ARBA" id="ARBA00004651"/>
    </source>
</evidence>
<dbReference type="Proteomes" id="UP001186944">
    <property type="component" value="Unassembled WGS sequence"/>
</dbReference>
<feature type="transmembrane region" description="Helical" evidence="12">
    <location>
        <begin position="234"/>
        <end position="254"/>
    </location>
</feature>
<dbReference type="PRINTS" id="PR00237">
    <property type="entry name" value="GPCRRHODOPSN"/>
</dbReference>
<evidence type="ECO:0000256" key="2">
    <source>
        <dbReference type="ARBA" id="ARBA00022475"/>
    </source>
</evidence>
<dbReference type="PROSITE" id="PS50262">
    <property type="entry name" value="G_PROTEIN_RECEP_F1_2"/>
    <property type="match status" value="1"/>
</dbReference>
<accession>A0AA89BNU9</accession>
<keyword evidence="9 10" id="KW-0807">Transducer</keyword>
<keyword evidence="8" id="KW-0325">Glycoprotein</keyword>
<dbReference type="PANTHER" id="PTHR11866:SF16">
    <property type="entry name" value="PROSTAGLANDIN E2 RECEPTOR EP4 SUBTYPE-LIKE PROTEIN"/>
    <property type="match status" value="1"/>
</dbReference>
<feature type="transmembrane region" description="Helical" evidence="12">
    <location>
        <begin position="139"/>
        <end position="159"/>
    </location>
</feature>
<proteinExistence type="inferred from homology"/>
<keyword evidence="6 12" id="KW-0472">Membrane</keyword>
<sequence length="338" mass="38476">MENATGLTSPTFDSSTQKTYESIIPPSLQFLFGSGGNILAIVILVISSKRHRWKPFYRLVLALAITDLSGNILVYPFVIKRYSSDFTFEYPLALCQHISFMFSFAFLGSALLVMVMSLDRFMAILFPFTYHSPKKNVRTLIMIIICWILSAIVCILPIAGLGKVKRFYPGSWCFIDFASHERNDEVTTYIYTIVGLIVFILTLFLNAAVIFALCRKMYMNRNNSGHRKRVKSDIYIITFLLAIVIVFSVCWIPLMAHMIKNINIPDPKDGKTELLVIRLAISNSNIDPWIYIVLRRENLEFFERCCKRGVSHTEESSQQSSAAALQQRKGTNETSTTV</sequence>
<dbReference type="GO" id="GO:0004930">
    <property type="term" value="F:G protein-coupled receptor activity"/>
    <property type="evidence" value="ECO:0007669"/>
    <property type="project" value="UniProtKB-KW"/>
</dbReference>